<gene>
    <name evidence="2" type="ORF">GAB14E_1251</name>
</gene>
<feature type="region of interest" description="Disordered" evidence="1">
    <location>
        <begin position="1"/>
        <end position="35"/>
    </location>
</feature>
<dbReference type="AlphaFoldDB" id="A0A099L6B5"/>
<proteinExistence type="predicted"/>
<feature type="compositionally biased region" description="Basic and acidic residues" evidence="1">
    <location>
        <begin position="11"/>
        <end position="35"/>
    </location>
</feature>
<protein>
    <submittedName>
        <fullName evidence="2">Uncharacterized protein</fullName>
    </submittedName>
</protein>
<organism evidence="2 3">
    <name type="scientific">Colwellia psychrerythraea</name>
    <name type="common">Vibrio psychroerythus</name>
    <dbReference type="NCBI Taxonomy" id="28229"/>
    <lineage>
        <taxon>Bacteria</taxon>
        <taxon>Pseudomonadati</taxon>
        <taxon>Pseudomonadota</taxon>
        <taxon>Gammaproteobacteria</taxon>
        <taxon>Alteromonadales</taxon>
        <taxon>Colwelliaceae</taxon>
        <taxon>Colwellia</taxon>
    </lineage>
</organism>
<accession>A0A099L6B5</accession>
<reference evidence="2 3" key="1">
    <citation type="submission" date="2014-08" db="EMBL/GenBank/DDBJ databases">
        <title>Genomic and Phenotypic Diversity of Colwellia psychrerythraea strains from Disparate Marine Basins.</title>
        <authorList>
            <person name="Techtmann S.M."/>
            <person name="Stelling S.C."/>
            <person name="Utturkar S.M."/>
            <person name="Alshibli N."/>
            <person name="Harris A."/>
            <person name="Brown S.D."/>
            <person name="Hazen T.C."/>
        </authorList>
    </citation>
    <scope>NUCLEOTIDE SEQUENCE [LARGE SCALE GENOMIC DNA]</scope>
    <source>
        <strain evidence="2 3">GAB14E</strain>
    </source>
</reference>
<dbReference type="Proteomes" id="UP000029868">
    <property type="component" value="Unassembled WGS sequence"/>
</dbReference>
<sequence length="35" mass="3740">MDCCGGCGGEGHVDKTEQEQANEKPAEKTEATEKE</sequence>
<dbReference type="EMBL" id="JQEC01000002">
    <property type="protein sequence ID" value="KGJ97662.1"/>
    <property type="molecule type" value="Genomic_DNA"/>
</dbReference>
<name>A0A099L6B5_COLPS</name>
<comment type="caution">
    <text evidence="2">The sequence shown here is derived from an EMBL/GenBank/DDBJ whole genome shotgun (WGS) entry which is preliminary data.</text>
</comment>
<evidence type="ECO:0000313" key="3">
    <source>
        <dbReference type="Proteomes" id="UP000029868"/>
    </source>
</evidence>
<evidence type="ECO:0000313" key="2">
    <source>
        <dbReference type="EMBL" id="KGJ97662.1"/>
    </source>
</evidence>
<evidence type="ECO:0000256" key="1">
    <source>
        <dbReference type="SAM" id="MobiDB-lite"/>
    </source>
</evidence>